<proteinExistence type="predicted"/>
<dbReference type="Pfam" id="PF00016">
    <property type="entry name" value="RuBisCO_large"/>
    <property type="match status" value="1"/>
</dbReference>
<dbReference type="GO" id="GO:0016984">
    <property type="term" value="F:ribulose-bisphosphate carboxylase activity"/>
    <property type="evidence" value="ECO:0007669"/>
    <property type="project" value="InterPro"/>
</dbReference>
<evidence type="ECO:0000256" key="2">
    <source>
        <dbReference type="ARBA" id="ARBA00025664"/>
    </source>
</evidence>
<dbReference type="InterPro" id="IPR036376">
    <property type="entry name" value="RuBisCO_lsu_C_sf"/>
</dbReference>
<feature type="non-terminal residue" evidence="5">
    <location>
        <position position="134"/>
    </location>
</feature>
<evidence type="ECO:0000259" key="4">
    <source>
        <dbReference type="Pfam" id="PF00016"/>
    </source>
</evidence>
<dbReference type="Gene3D" id="3.20.20.110">
    <property type="entry name" value="Ribulose bisphosphate carboxylase, large subunit, C-terminal domain"/>
    <property type="match status" value="1"/>
</dbReference>
<dbReference type="PANTHER" id="PTHR42704">
    <property type="entry name" value="RIBULOSE BISPHOSPHATE CARBOXYLASE"/>
    <property type="match status" value="1"/>
</dbReference>
<dbReference type="InterPro" id="IPR033966">
    <property type="entry name" value="RuBisCO"/>
</dbReference>
<comment type="function">
    <text evidence="2">RuBisCO catalyzes two reactions: the carboxylation of D-ribulose 1,5-bisphosphate, the primary event in carbon dioxide fixation, as well as the oxidative fragmentation of the pentose substrate in the photorespiration process. Both reactions occur simultaneously and in competition at the same active site.</text>
</comment>
<dbReference type="GO" id="GO:0000287">
    <property type="term" value="F:magnesium ion binding"/>
    <property type="evidence" value="ECO:0007669"/>
    <property type="project" value="InterPro"/>
</dbReference>
<evidence type="ECO:0000256" key="1">
    <source>
        <dbReference type="ARBA" id="ARBA00022481"/>
    </source>
</evidence>
<evidence type="ECO:0000313" key="5">
    <source>
        <dbReference type="EMBL" id="MBA0695062.1"/>
    </source>
</evidence>
<organism evidence="5 6">
    <name type="scientific">Gossypium aridum</name>
    <name type="common">American cotton</name>
    <name type="synonym">Erioxylum aridum</name>
    <dbReference type="NCBI Taxonomy" id="34290"/>
    <lineage>
        <taxon>Eukaryota</taxon>
        <taxon>Viridiplantae</taxon>
        <taxon>Streptophyta</taxon>
        <taxon>Embryophyta</taxon>
        <taxon>Tracheophyta</taxon>
        <taxon>Spermatophyta</taxon>
        <taxon>Magnoliopsida</taxon>
        <taxon>eudicotyledons</taxon>
        <taxon>Gunneridae</taxon>
        <taxon>Pentapetalae</taxon>
        <taxon>rosids</taxon>
        <taxon>malvids</taxon>
        <taxon>Malvales</taxon>
        <taxon>Malvaceae</taxon>
        <taxon>Malvoideae</taxon>
        <taxon>Gossypium</taxon>
    </lineage>
</organism>
<sequence length="134" mass="15231">MRNLRPPNMKGPFTNNKEDMLVNDYVPSKTAACDKLEKLMPMFYTRCSTRSFEGIHVWHIPALAEIFGDDSILQFGRRTLEHSWKNASGVIINRVALEACVQACNEGRDLTRKGNKIIHEANKWSPELTAAKNI</sequence>
<gene>
    <name evidence="5" type="ORF">Goari_005298</name>
</gene>
<name>A0A7J8Y6K3_GOSAI</name>
<dbReference type="PANTHER" id="PTHR42704:SF17">
    <property type="entry name" value="RIBULOSE BISPHOSPHATE CARBOXYLASE LARGE CHAIN"/>
    <property type="match status" value="1"/>
</dbReference>
<evidence type="ECO:0000313" key="6">
    <source>
        <dbReference type="Proteomes" id="UP000593577"/>
    </source>
</evidence>
<accession>A0A7J8Y6K3</accession>
<comment type="caution">
    <text evidence="5">The sequence shown here is derived from an EMBL/GenBank/DDBJ whole genome shotgun (WGS) entry which is preliminary data.</text>
</comment>
<dbReference type="EMBL" id="JABFAA010000010">
    <property type="protein sequence ID" value="MBA0695062.1"/>
    <property type="molecule type" value="Genomic_DNA"/>
</dbReference>
<dbReference type="SUPFAM" id="SSF51649">
    <property type="entry name" value="RuBisCo, C-terminal domain"/>
    <property type="match status" value="1"/>
</dbReference>
<protein>
    <recommendedName>
        <fullName evidence="4">Ribulose bisphosphate carboxylase large subunit C-terminal domain-containing protein</fullName>
    </recommendedName>
</protein>
<comment type="subunit">
    <text evidence="3">Heterohexadecamer of 8 large chains and 8 small chains; disulfide-linked. The disulfide link is formed within the large subunit homodimers.</text>
</comment>
<evidence type="ECO:0000256" key="3">
    <source>
        <dbReference type="ARBA" id="ARBA00025888"/>
    </source>
</evidence>
<dbReference type="InterPro" id="IPR000685">
    <property type="entry name" value="RuBisCO_lsu_C"/>
</dbReference>
<keyword evidence="1" id="KW-0488">Methylation</keyword>
<feature type="domain" description="Ribulose bisphosphate carboxylase large subunit C-terminal" evidence="4">
    <location>
        <begin position="53"/>
        <end position="131"/>
    </location>
</feature>
<keyword evidence="6" id="KW-1185">Reference proteome</keyword>
<dbReference type="Proteomes" id="UP000593577">
    <property type="component" value="Unassembled WGS sequence"/>
</dbReference>
<reference evidence="5 6" key="1">
    <citation type="journal article" date="2019" name="Genome Biol. Evol.">
        <title>Insights into the evolution of the New World diploid cottons (Gossypium, subgenus Houzingenia) based on genome sequencing.</title>
        <authorList>
            <person name="Grover C.E."/>
            <person name="Arick M.A. 2nd"/>
            <person name="Thrash A."/>
            <person name="Conover J.L."/>
            <person name="Sanders W.S."/>
            <person name="Peterson D.G."/>
            <person name="Frelichowski J.E."/>
            <person name="Scheffler J.A."/>
            <person name="Scheffler B.E."/>
            <person name="Wendel J.F."/>
        </authorList>
    </citation>
    <scope>NUCLEOTIDE SEQUENCE [LARGE SCALE GENOMIC DNA]</scope>
    <source>
        <strain evidence="5">185</strain>
        <tissue evidence="5">Leaf</tissue>
    </source>
</reference>
<dbReference type="AlphaFoldDB" id="A0A7J8Y6K3"/>